<feature type="region of interest" description="Disordered" evidence="1">
    <location>
        <begin position="188"/>
        <end position="248"/>
    </location>
</feature>
<dbReference type="EMBL" id="KZ293705">
    <property type="protein sequence ID" value="PBK83642.1"/>
    <property type="molecule type" value="Genomic_DNA"/>
</dbReference>
<feature type="transmembrane region" description="Helical" evidence="2">
    <location>
        <begin position="107"/>
        <end position="127"/>
    </location>
</feature>
<dbReference type="AlphaFoldDB" id="A0A2H3CWS2"/>
<gene>
    <name evidence="3" type="ORF">ARMGADRAFT_1037806</name>
</gene>
<organism evidence="3 4">
    <name type="scientific">Armillaria gallica</name>
    <name type="common">Bulbous honey fungus</name>
    <name type="synonym">Armillaria bulbosa</name>
    <dbReference type="NCBI Taxonomy" id="47427"/>
    <lineage>
        <taxon>Eukaryota</taxon>
        <taxon>Fungi</taxon>
        <taxon>Dikarya</taxon>
        <taxon>Basidiomycota</taxon>
        <taxon>Agaricomycotina</taxon>
        <taxon>Agaricomycetes</taxon>
        <taxon>Agaricomycetidae</taxon>
        <taxon>Agaricales</taxon>
        <taxon>Marasmiineae</taxon>
        <taxon>Physalacriaceae</taxon>
        <taxon>Armillaria</taxon>
    </lineage>
</organism>
<reference evidence="4" key="1">
    <citation type="journal article" date="2017" name="Nat. Ecol. Evol.">
        <title>Genome expansion and lineage-specific genetic innovations in the forest pathogenic fungi Armillaria.</title>
        <authorList>
            <person name="Sipos G."/>
            <person name="Prasanna A.N."/>
            <person name="Walter M.C."/>
            <person name="O'Connor E."/>
            <person name="Balint B."/>
            <person name="Krizsan K."/>
            <person name="Kiss B."/>
            <person name="Hess J."/>
            <person name="Varga T."/>
            <person name="Slot J."/>
            <person name="Riley R."/>
            <person name="Boka B."/>
            <person name="Rigling D."/>
            <person name="Barry K."/>
            <person name="Lee J."/>
            <person name="Mihaltcheva S."/>
            <person name="LaButti K."/>
            <person name="Lipzen A."/>
            <person name="Waldron R."/>
            <person name="Moloney N.M."/>
            <person name="Sperisen C."/>
            <person name="Kredics L."/>
            <person name="Vagvoelgyi C."/>
            <person name="Patrignani A."/>
            <person name="Fitzpatrick D."/>
            <person name="Nagy I."/>
            <person name="Doyle S."/>
            <person name="Anderson J.B."/>
            <person name="Grigoriev I.V."/>
            <person name="Gueldener U."/>
            <person name="Muensterkoetter M."/>
            <person name="Nagy L.G."/>
        </authorList>
    </citation>
    <scope>NUCLEOTIDE SEQUENCE [LARGE SCALE GENOMIC DNA]</scope>
    <source>
        <strain evidence="4">Ar21-2</strain>
    </source>
</reference>
<feature type="compositionally biased region" description="Basic and acidic residues" evidence="1">
    <location>
        <begin position="208"/>
        <end position="223"/>
    </location>
</feature>
<feature type="compositionally biased region" description="Low complexity" evidence="1">
    <location>
        <begin position="195"/>
        <end position="207"/>
    </location>
</feature>
<keyword evidence="2" id="KW-1133">Transmembrane helix</keyword>
<proteinExistence type="predicted"/>
<dbReference type="InParanoid" id="A0A2H3CWS2"/>
<keyword evidence="2" id="KW-0812">Transmembrane</keyword>
<accession>A0A2H3CWS2</accession>
<dbReference type="Proteomes" id="UP000217790">
    <property type="component" value="Unassembled WGS sequence"/>
</dbReference>
<dbReference type="OrthoDB" id="2686745at2759"/>
<name>A0A2H3CWS2_ARMGA</name>
<protein>
    <submittedName>
        <fullName evidence="3">Uncharacterized protein</fullName>
    </submittedName>
</protein>
<sequence>MATPLRASILPRLNPRRIKRHVDTSPIIIQKGCVKVAIPRYVLKDRGLLIDIVHRWDFVVGHYTYKTNGLLGHCGHTILIPIQYWQDLLPFVGSLYIPPSWSVKQSAISVILVGLILLLVLGVLYSNLKMNRLASVTTWSFWVTVRAIICVSTYNKISPSKETKVANAICSQRYDDLLQADQAIERETDLDADRGSSSGAEIAASEGTIREPSEGTNHSKEGHSNISNALRDKPAGQPNWPNSGGYSLEETLLGDGNWTKENFQKLMAHGGQVPTIKTVPGMLASDRYAQDLLENNFHVSSSRNSEDGHLDVASSE</sequence>
<evidence type="ECO:0000313" key="3">
    <source>
        <dbReference type="EMBL" id="PBK83642.1"/>
    </source>
</evidence>
<keyword evidence="2" id="KW-0472">Membrane</keyword>
<evidence type="ECO:0000256" key="1">
    <source>
        <dbReference type="SAM" id="MobiDB-lite"/>
    </source>
</evidence>
<keyword evidence="4" id="KW-1185">Reference proteome</keyword>
<evidence type="ECO:0000313" key="4">
    <source>
        <dbReference type="Proteomes" id="UP000217790"/>
    </source>
</evidence>
<evidence type="ECO:0000256" key="2">
    <source>
        <dbReference type="SAM" id="Phobius"/>
    </source>
</evidence>